<keyword evidence="2" id="KW-1185">Reference proteome</keyword>
<dbReference type="InterPro" id="IPR013783">
    <property type="entry name" value="Ig-like_fold"/>
</dbReference>
<dbReference type="EMBL" id="CP009520">
    <property type="protein sequence ID" value="AKB43393.1"/>
    <property type="molecule type" value="Genomic_DNA"/>
</dbReference>
<name>A0A0E3Q492_9EURY</name>
<evidence type="ECO:0000313" key="2">
    <source>
        <dbReference type="Proteomes" id="UP000033096"/>
    </source>
</evidence>
<gene>
    <name evidence="1" type="ORF">MSVAZ_1124</name>
</gene>
<accession>A0A0E3Q492</accession>
<dbReference type="Gene3D" id="2.60.40.10">
    <property type="entry name" value="Immunoglobulins"/>
    <property type="match status" value="1"/>
</dbReference>
<proteinExistence type="predicted"/>
<dbReference type="KEGG" id="mvc:MSVAZ_1124"/>
<dbReference type="AlphaFoldDB" id="A0A0E3Q492"/>
<dbReference type="PATRIC" id="fig|1434123.4.peg.1319"/>
<sequence length="274" mass="28781">MTIKDKHLRVLLCLVILVLGMFLVPAASANSSSTIPSLPNAFEGSLKGDAAQAGPGLVISAYIDSKLVGSYTLTKVGQYKVSANGTEQDNGKAITFKLGGIASEPVSVTYEHGANPVKLDLTFYGDFIPPEIQALSASPKYILNDGEDFSTVTAKVVDDSGIKSVTIDLTSIEQGVVSLNSEGGDQYTCNVVSTVPGEFKFKFTASNPSGNSVVDTDSISIIVLNESQLTTTFGGSDGVFSPEEIEALVNNNDVSSGIKYAVLGAYFADGWDRI</sequence>
<organism evidence="1 2">
    <name type="scientific">Methanosarcina vacuolata Z-761</name>
    <dbReference type="NCBI Taxonomy" id="1434123"/>
    <lineage>
        <taxon>Archaea</taxon>
        <taxon>Methanobacteriati</taxon>
        <taxon>Methanobacteriota</taxon>
        <taxon>Stenosarchaea group</taxon>
        <taxon>Methanomicrobia</taxon>
        <taxon>Methanosarcinales</taxon>
        <taxon>Methanosarcinaceae</taxon>
        <taxon>Methanosarcina</taxon>
    </lineage>
</organism>
<dbReference type="Proteomes" id="UP000033096">
    <property type="component" value="Chromosome"/>
</dbReference>
<dbReference type="STRING" id="1434123.MSVAZ_1124"/>
<evidence type="ECO:0000313" key="1">
    <source>
        <dbReference type="EMBL" id="AKB43393.1"/>
    </source>
</evidence>
<reference evidence="1 2" key="1">
    <citation type="submission" date="2014-07" db="EMBL/GenBank/DDBJ databases">
        <title>Methanogenic archaea and the global carbon cycle.</title>
        <authorList>
            <person name="Henriksen J.R."/>
            <person name="Luke J."/>
            <person name="Reinhart S."/>
            <person name="Benedict M.N."/>
            <person name="Youngblut N.D."/>
            <person name="Metcalf M.E."/>
            <person name="Whitaker R.J."/>
            <person name="Metcalf W.W."/>
        </authorList>
    </citation>
    <scope>NUCLEOTIDE SEQUENCE [LARGE SCALE GENOMIC DNA]</scope>
    <source>
        <strain evidence="1 2">Z-761</strain>
    </source>
</reference>
<dbReference type="HOGENOM" id="CLU_1060130_0_0_2"/>
<protein>
    <submittedName>
        <fullName evidence="1">Uncharacterized protein</fullName>
    </submittedName>
</protein>